<accession>A0A3P7UE67</accession>
<accession>A0A183F3D0</accession>
<dbReference type="Proteomes" id="UP000050761">
    <property type="component" value="Unassembled WGS sequence"/>
</dbReference>
<proteinExistence type="predicted"/>
<reference evidence="3" key="2">
    <citation type="submission" date="2019-09" db="UniProtKB">
        <authorList>
            <consortium name="WormBaseParasite"/>
        </authorList>
    </citation>
    <scope>IDENTIFICATION</scope>
</reference>
<dbReference type="AlphaFoldDB" id="A0A183F3D0"/>
<name>A0A183F3D0_HELPZ</name>
<protein>
    <submittedName>
        <fullName evidence="3">MSP domain-containing protein</fullName>
    </submittedName>
</protein>
<evidence type="ECO:0000313" key="2">
    <source>
        <dbReference type="Proteomes" id="UP000050761"/>
    </source>
</evidence>
<dbReference type="EMBL" id="UZAH01000531">
    <property type="protein sequence ID" value="VDO19053.1"/>
    <property type="molecule type" value="Genomic_DNA"/>
</dbReference>
<dbReference type="OrthoDB" id="5872974at2759"/>
<sequence length="190" mass="20990">MALQPGNGGIRETANNDAVVRVAQTTVLRPDSEKFVRHGRCNMSITHGSCRLLITNPTKRPEVLFKNQAVAVLTPVEVLEDDMQADSFPRERDHEGAVPTEIVLRCPISGAARDVLCSYVKLLLPANPDEAMLPMEVHKISPDEQAWFEDRLRDFDSYTNDRASATATMGKVFNAASSASVSYTTLEDDR</sequence>
<gene>
    <name evidence="1" type="ORF">HPBE_LOCUS671</name>
</gene>
<evidence type="ECO:0000313" key="3">
    <source>
        <dbReference type="WBParaSite" id="HPBE_0000067201-mRNA-1"/>
    </source>
</evidence>
<organism evidence="2 3">
    <name type="scientific">Heligmosomoides polygyrus</name>
    <name type="common">Parasitic roundworm</name>
    <dbReference type="NCBI Taxonomy" id="6339"/>
    <lineage>
        <taxon>Eukaryota</taxon>
        <taxon>Metazoa</taxon>
        <taxon>Ecdysozoa</taxon>
        <taxon>Nematoda</taxon>
        <taxon>Chromadorea</taxon>
        <taxon>Rhabditida</taxon>
        <taxon>Rhabditina</taxon>
        <taxon>Rhabditomorpha</taxon>
        <taxon>Strongyloidea</taxon>
        <taxon>Heligmosomidae</taxon>
        <taxon>Heligmosomoides</taxon>
    </lineage>
</organism>
<evidence type="ECO:0000313" key="1">
    <source>
        <dbReference type="EMBL" id="VDO19053.1"/>
    </source>
</evidence>
<keyword evidence="2" id="KW-1185">Reference proteome</keyword>
<dbReference type="WBParaSite" id="HPBE_0000067201-mRNA-1">
    <property type="protein sequence ID" value="HPBE_0000067201-mRNA-1"/>
    <property type="gene ID" value="HPBE_0000067201"/>
</dbReference>
<reference evidence="1 2" key="1">
    <citation type="submission" date="2018-11" db="EMBL/GenBank/DDBJ databases">
        <authorList>
            <consortium name="Pathogen Informatics"/>
        </authorList>
    </citation>
    <scope>NUCLEOTIDE SEQUENCE [LARGE SCALE GENOMIC DNA]</scope>
</reference>